<accession>A0A3M7SVR0</accession>
<dbReference type="AlphaFoldDB" id="A0A3M7SVR0"/>
<organism evidence="1 2">
    <name type="scientific">Brachionus plicatilis</name>
    <name type="common">Marine rotifer</name>
    <name type="synonym">Brachionus muelleri</name>
    <dbReference type="NCBI Taxonomy" id="10195"/>
    <lineage>
        <taxon>Eukaryota</taxon>
        <taxon>Metazoa</taxon>
        <taxon>Spiralia</taxon>
        <taxon>Gnathifera</taxon>
        <taxon>Rotifera</taxon>
        <taxon>Eurotatoria</taxon>
        <taxon>Monogononta</taxon>
        <taxon>Pseudotrocha</taxon>
        <taxon>Ploima</taxon>
        <taxon>Brachionidae</taxon>
        <taxon>Brachionus</taxon>
    </lineage>
</organism>
<comment type="caution">
    <text evidence="1">The sequence shown here is derived from an EMBL/GenBank/DDBJ whole genome shotgun (WGS) entry which is preliminary data.</text>
</comment>
<evidence type="ECO:0000313" key="1">
    <source>
        <dbReference type="EMBL" id="RNA39836.1"/>
    </source>
</evidence>
<dbReference type="EMBL" id="REGN01000701">
    <property type="protein sequence ID" value="RNA39836.1"/>
    <property type="molecule type" value="Genomic_DNA"/>
</dbReference>
<reference evidence="1 2" key="1">
    <citation type="journal article" date="2018" name="Sci. Rep.">
        <title>Genomic signatures of local adaptation to the degree of environmental predictability in rotifers.</title>
        <authorList>
            <person name="Franch-Gras L."/>
            <person name="Hahn C."/>
            <person name="Garcia-Roger E.M."/>
            <person name="Carmona M.J."/>
            <person name="Serra M."/>
            <person name="Gomez A."/>
        </authorList>
    </citation>
    <scope>NUCLEOTIDE SEQUENCE [LARGE SCALE GENOMIC DNA]</scope>
    <source>
        <strain evidence="1">HYR1</strain>
    </source>
</reference>
<dbReference type="Proteomes" id="UP000276133">
    <property type="component" value="Unassembled WGS sequence"/>
</dbReference>
<gene>
    <name evidence="1" type="ORF">BpHYR1_042934</name>
</gene>
<keyword evidence="2" id="KW-1185">Reference proteome</keyword>
<protein>
    <submittedName>
        <fullName evidence="1">Uncharacterized protein</fullName>
    </submittedName>
</protein>
<name>A0A3M7SVR0_BRAPC</name>
<proteinExistence type="predicted"/>
<evidence type="ECO:0000313" key="2">
    <source>
        <dbReference type="Proteomes" id="UP000276133"/>
    </source>
</evidence>
<sequence length="101" mass="11539">MSRALMLIFEHSARMYNERLASNQFSSRNTNESNVQLEQLNSRPQKLVQHTETSLRIGEITSYCGVSCRFGVVHMCANYVANFDHELDVQKGIRIGRIGSF</sequence>